<accession>A0A328PSE2</accession>
<dbReference type="InterPro" id="IPR006691">
    <property type="entry name" value="GyrA/parC_rep"/>
</dbReference>
<evidence type="ECO:0000313" key="1">
    <source>
        <dbReference type="EMBL" id="RAO95257.1"/>
    </source>
</evidence>
<dbReference type="GO" id="GO:0006265">
    <property type="term" value="P:DNA topological change"/>
    <property type="evidence" value="ECO:0007669"/>
    <property type="project" value="InterPro"/>
</dbReference>
<name>A0A328PSE2_9MOLU</name>
<evidence type="ECO:0000313" key="2">
    <source>
        <dbReference type="Proteomes" id="UP000249762"/>
    </source>
</evidence>
<evidence type="ECO:0008006" key="3">
    <source>
        <dbReference type="Google" id="ProtNLM"/>
    </source>
</evidence>
<keyword evidence="2" id="KW-1185">Reference proteome</keyword>
<dbReference type="GO" id="GO:0005524">
    <property type="term" value="F:ATP binding"/>
    <property type="evidence" value="ECO:0007669"/>
    <property type="project" value="InterPro"/>
</dbReference>
<dbReference type="EMBL" id="QKVO01000001">
    <property type="protein sequence ID" value="RAO95257.1"/>
    <property type="molecule type" value="Genomic_DNA"/>
</dbReference>
<proteinExistence type="predicted"/>
<comment type="caution">
    <text evidence="1">The sequence shown here is derived from an EMBL/GenBank/DDBJ whole genome shotgun (WGS) entry which is preliminary data.</text>
</comment>
<dbReference type="GO" id="GO:0003918">
    <property type="term" value="F:DNA topoisomerase type II (double strand cut, ATP-hydrolyzing) activity"/>
    <property type="evidence" value="ECO:0007669"/>
    <property type="project" value="TreeGrafter"/>
</dbReference>
<dbReference type="AlphaFoldDB" id="A0A328PSE2"/>
<dbReference type="Pfam" id="PF03989">
    <property type="entry name" value="DNA_gyraseA_C"/>
    <property type="match status" value="3"/>
</dbReference>
<dbReference type="GO" id="GO:0009330">
    <property type="term" value="C:DNA topoisomerase type II (double strand cut, ATP-hydrolyzing) complex"/>
    <property type="evidence" value="ECO:0007669"/>
    <property type="project" value="TreeGrafter"/>
</dbReference>
<dbReference type="SUPFAM" id="SSF101904">
    <property type="entry name" value="GyrA/ParC C-terminal domain-like"/>
    <property type="match status" value="1"/>
</dbReference>
<reference evidence="2" key="1">
    <citation type="submission" date="2018-06" db="EMBL/GenBank/DDBJ databases">
        <authorList>
            <person name="Martinez Ocampo F."/>
            <person name="Quiroz Castaneda R.E."/>
            <person name="Rojas Lopez X."/>
        </authorList>
    </citation>
    <scope>NUCLEOTIDE SEQUENCE [LARGE SCALE GENOMIC DNA]</scope>
    <source>
        <strain evidence="2">INIFAP02</strain>
    </source>
</reference>
<sequence length="335" mass="37993">MTKELLILFINESNHVASIPLKTIEEQWKDKKLVNLGSKKNFQIFITHKNSQLFFFTNLGKVYGVNSEELIGTPLNIFVKDDHCFIDFLSFKEIIKKNEKKPEGEAEEINEIQIVTVISEYDLNLSKKSSLFLVTKNGIGKKLEIDHVKGANDFGRKIINLQKGDQLKEVKRVNENTELVLVSTGGRAVKFSSSSLRGLGRVAVGVKTINLKTPYLGGKNHEVAFATNSLEGDHLLIIGDKGFGKRIKLNQFPLVRRGGKGVICHNFNSAGWIIYASCVNQYDYLIGYTRRNYLHKIDIKDIFLTDKRYARGELVLKEKSKVYDSLVGVIKYIDY</sequence>
<dbReference type="InterPro" id="IPR035516">
    <property type="entry name" value="Gyrase/topoIV_suA_C"/>
</dbReference>
<dbReference type="RefSeq" id="WP_112664925.1">
    <property type="nucleotide sequence ID" value="NZ_QKVO01000001.1"/>
</dbReference>
<dbReference type="Proteomes" id="UP000249762">
    <property type="component" value="Unassembled WGS sequence"/>
</dbReference>
<gene>
    <name evidence="1" type="ORF">DNK47_00090</name>
</gene>
<dbReference type="PANTHER" id="PTHR43493">
    <property type="entry name" value="DNA GYRASE/TOPOISOMERASE SUBUNIT A"/>
    <property type="match status" value="1"/>
</dbReference>
<dbReference type="GO" id="GO:0003677">
    <property type="term" value="F:DNA binding"/>
    <property type="evidence" value="ECO:0007669"/>
    <property type="project" value="InterPro"/>
</dbReference>
<protein>
    <recommendedName>
        <fullName evidence="3">DNA gyrase subunit A</fullName>
    </recommendedName>
</protein>
<organism evidence="1 2">
    <name type="scientific">Mycoplasma wenyonii</name>
    <dbReference type="NCBI Taxonomy" id="65123"/>
    <lineage>
        <taxon>Bacteria</taxon>
        <taxon>Bacillati</taxon>
        <taxon>Mycoplasmatota</taxon>
        <taxon>Mollicutes</taxon>
        <taxon>Mycoplasmataceae</taxon>
        <taxon>Mycoplasma</taxon>
    </lineage>
</organism>
<dbReference type="PANTHER" id="PTHR43493:SF5">
    <property type="entry name" value="DNA GYRASE SUBUNIT A, CHLOROPLASTIC_MITOCHONDRIAL"/>
    <property type="match status" value="1"/>
</dbReference>
<dbReference type="InterPro" id="IPR050220">
    <property type="entry name" value="Type_II_DNA_Topoisomerases"/>
</dbReference>
<dbReference type="OrthoDB" id="9553444at2"/>
<dbReference type="Gene3D" id="2.120.10.90">
    <property type="entry name" value="DNA gyrase/topoisomerase IV, subunit A, C-terminal"/>
    <property type="match status" value="1"/>
</dbReference>